<name>A0ACB7Z9C3_9ERIC</name>
<dbReference type="EMBL" id="CM037154">
    <property type="protein sequence ID" value="KAH7861642.1"/>
    <property type="molecule type" value="Genomic_DNA"/>
</dbReference>
<keyword evidence="2" id="KW-1185">Reference proteome</keyword>
<dbReference type="Proteomes" id="UP000828048">
    <property type="component" value="Chromosome 4"/>
</dbReference>
<evidence type="ECO:0000313" key="1">
    <source>
        <dbReference type="EMBL" id="KAH7861642.1"/>
    </source>
</evidence>
<accession>A0ACB7Z9C3</accession>
<protein>
    <submittedName>
        <fullName evidence="1">Uncharacterized protein</fullName>
    </submittedName>
</protein>
<evidence type="ECO:0000313" key="2">
    <source>
        <dbReference type="Proteomes" id="UP000828048"/>
    </source>
</evidence>
<gene>
    <name evidence="1" type="ORF">Vadar_028809</name>
</gene>
<sequence length="180" mass="20739">MDQTQQNRIQILGQFPKKPIQIILSISAFSILFSLSPLFPLFSNSIASFSSQIFSYTTDRNYIFLVCNGILAFLIKNSSTGTNQDRAEKIFDHPKSVPEVAEKRELVREEVVEFTEEKGKESEEKDEEDFIFAEEEEEEEEEEGVGLMSAEELNQKCEEFIRKMREGIKIEAQNKMGMAY</sequence>
<proteinExistence type="predicted"/>
<reference evidence="1 2" key="1">
    <citation type="journal article" date="2021" name="Hortic Res">
        <title>High-quality reference genome and annotation aids understanding of berry development for evergreen blueberry (Vaccinium darrowii).</title>
        <authorList>
            <person name="Yu J."/>
            <person name="Hulse-Kemp A.M."/>
            <person name="Babiker E."/>
            <person name="Staton M."/>
        </authorList>
    </citation>
    <scope>NUCLEOTIDE SEQUENCE [LARGE SCALE GENOMIC DNA]</scope>
    <source>
        <strain evidence="2">cv. NJ 8807/NJ 8810</strain>
        <tissue evidence="1">Young leaf</tissue>
    </source>
</reference>
<organism evidence="1 2">
    <name type="scientific">Vaccinium darrowii</name>
    <dbReference type="NCBI Taxonomy" id="229202"/>
    <lineage>
        <taxon>Eukaryota</taxon>
        <taxon>Viridiplantae</taxon>
        <taxon>Streptophyta</taxon>
        <taxon>Embryophyta</taxon>
        <taxon>Tracheophyta</taxon>
        <taxon>Spermatophyta</taxon>
        <taxon>Magnoliopsida</taxon>
        <taxon>eudicotyledons</taxon>
        <taxon>Gunneridae</taxon>
        <taxon>Pentapetalae</taxon>
        <taxon>asterids</taxon>
        <taxon>Ericales</taxon>
        <taxon>Ericaceae</taxon>
        <taxon>Vaccinioideae</taxon>
        <taxon>Vaccinieae</taxon>
        <taxon>Vaccinium</taxon>
    </lineage>
</organism>
<comment type="caution">
    <text evidence="1">The sequence shown here is derived from an EMBL/GenBank/DDBJ whole genome shotgun (WGS) entry which is preliminary data.</text>
</comment>